<evidence type="ECO:0000313" key="1">
    <source>
        <dbReference type="EMBL" id="KAF7922323.1"/>
    </source>
</evidence>
<reference evidence="1 2" key="1">
    <citation type="journal article" date="2020" name="Genome Biol. Evol.">
        <title>Comparative genomics of Sclerotiniaceae.</title>
        <authorList>
            <person name="Valero Jimenez C.A."/>
            <person name="Steentjes M."/>
            <person name="Scholten O.E."/>
            <person name="Van Kan J.A.L."/>
        </authorList>
    </citation>
    <scope>NUCLEOTIDE SEQUENCE [LARGE SCALE GENOMIC DNA]</scope>
    <source>
        <strain evidence="1 2">MUCL 94</strain>
    </source>
</reference>
<dbReference type="EMBL" id="RCSW01000033">
    <property type="protein sequence ID" value="KAF7922323.1"/>
    <property type="molecule type" value="Genomic_DNA"/>
</dbReference>
<dbReference type="AlphaFoldDB" id="A0A9P5HTE7"/>
<name>A0A9P5HTE7_9HELO</name>
<dbReference type="Proteomes" id="UP000710849">
    <property type="component" value="Unassembled WGS sequence"/>
</dbReference>
<evidence type="ECO:0000313" key="2">
    <source>
        <dbReference type="Proteomes" id="UP000710849"/>
    </source>
</evidence>
<accession>A0A9P5HTE7</accession>
<dbReference type="RefSeq" id="XP_038727507.1">
    <property type="nucleotide sequence ID" value="XM_038881580.1"/>
</dbReference>
<protein>
    <submittedName>
        <fullName evidence="1">Uncharacterized protein</fullName>
    </submittedName>
</protein>
<dbReference type="GeneID" id="62154653"/>
<gene>
    <name evidence="1" type="ORF">EAE97_011065</name>
</gene>
<organism evidence="1 2">
    <name type="scientific">Botrytis byssoidea</name>
    <dbReference type="NCBI Taxonomy" id="139641"/>
    <lineage>
        <taxon>Eukaryota</taxon>
        <taxon>Fungi</taxon>
        <taxon>Dikarya</taxon>
        <taxon>Ascomycota</taxon>
        <taxon>Pezizomycotina</taxon>
        <taxon>Leotiomycetes</taxon>
        <taxon>Helotiales</taxon>
        <taxon>Sclerotiniaceae</taxon>
        <taxon>Botrytis</taxon>
    </lineage>
</organism>
<sequence length="154" mass="18206">MSNQPGNTNDPRVQFLCLPMRSPPSPRELQRFFYSNNFHSNVNESREVSGDKLKVFPWLIVLRLEPKELGGNYETRYFTNNPDGEADDFCQFREWKPEVDSEIVPEILQLNGLLSLEKEWVWECRQVHEDGRLYAENSIYRVSMYRRSSPLEES</sequence>
<keyword evidence="2" id="KW-1185">Reference proteome</keyword>
<proteinExistence type="predicted"/>
<comment type="caution">
    <text evidence="1">The sequence shown here is derived from an EMBL/GenBank/DDBJ whole genome shotgun (WGS) entry which is preliminary data.</text>
</comment>